<evidence type="ECO:0000256" key="1">
    <source>
        <dbReference type="SAM" id="Phobius"/>
    </source>
</evidence>
<gene>
    <name evidence="2" type="ORF">PMAYCL1PPCAC_15453</name>
</gene>
<name>A0AAN5CIW2_9BILA</name>
<keyword evidence="3" id="KW-1185">Reference proteome</keyword>
<dbReference type="EMBL" id="BTRK01000004">
    <property type="protein sequence ID" value="GMR45258.1"/>
    <property type="molecule type" value="Genomic_DNA"/>
</dbReference>
<dbReference type="Proteomes" id="UP001328107">
    <property type="component" value="Unassembled WGS sequence"/>
</dbReference>
<feature type="non-terminal residue" evidence="2">
    <location>
        <position position="1"/>
    </location>
</feature>
<organism evidence="2 3">
    <name type="scientific">Pristionchus mayeri</name>
    <dbReference type="NCBI Taxonomy" id="1317129"/>
    <lineage>
        <taxon>Eukaryota</taxon>
        <taxon>Metazoa</taxon>
        <taxon>Ecdysozoa</taxon>
        <taxon>Nematoda</taxon>
        <taxon>Chromadorea</taxon>
        <taxon>Rhabditida</taxon>
        <taxon>Rhabditina</taxon>
        <taxon>Diplogasteromorpha</taxon>
        <taxon>Diplogasteroidea</taxon>
        <taxon>Neodiplogasteridae</taxon>
        <taxon>Pristionchus</taxon>
    </lineage>
</organism>
<feature type="transmembrane region" description="Helical" evidence="1">
    <location>
        <begin position="28"/>
        <end position="46"/>
    </location>
</feature>
<evidence type="ECO:0000313" key="3">
    <source>
        <dbReference type="Proteomes" id="UP001328107"/>
    </source>
</evidence>
<sequence length="105" mass="12305">EPRRMNLYRSVTPRPDEIDLPDFRPPLEVIYCIGIFAIFVLTLIRCSKYYEKKNSFAMGSRSLYFAARSSEFENEWEEEKKGDQSSNNLSKLTQTIIVIDEVEDD</sequence>
<reference evidence="3" key="1">
    <citation type="submission" date="2022-10" db="EMBL/GenBank/DDBJ databases">
        <title>Genome assembly of Pristionchus species.</title>
        <authorList>
            <person name="Yoshida K."/>
            <person name="Sommer R.J."/>
        </authorList>
    </citation>
    <scope>NUCLEOTIDE SEQUENCE [LARGE SCALE GENOMIC DNA]</scope>
    <source>
        <strain evidence="3">RS5460</strain>
    </source>
</reference>
<dbReference type="AlphaFoldDB" id="A0AAN5CIW2"/>
<keyword evidence="1" id="KW-0472">Membrane</keyword>
<keyword evidence="1" id="KW-0812">Transmembrane</keyword>
<accession>A0AAN5CIW2</accession>
<evidence type="ECO:0000313" key="2">
    <source>
        <dbReference type="EMBL" id="GMR45258.1"/>
    </source>
</evidence>
<protein>
    <submittedName>
        <fullName evidence="2">Uncharacterized protein</fullName>
    </submittedName>
</protein>
<comment type="caution">
    <text evidence="2">The sequence shown here is derived from an EMBL/GenBank/DDBJ whole genome shotgun (WGS) entry which is preliminary data.</text>
</comment>
<proteinExistence type="predicted"/>
<keyword evidence="1" id="KW-1133">Transmembrane helix</keyword>